<dbReference type="InterPro" id="IPR036812">
    <property type="entry name" value="NAD(P)_OxRdtase_dom_sf"/>
</dbReference>
<feature type="domain" description="NADP-dependent oxidoreductase" evidence="1">
    <location>
        <begin position="147"/>
        <end position="323"/>
    </location>
</feature>
<evidence type="ECO:0000313" key="3">
    <source>
        <dbReference type="Proteomes" id="UP001295423"/>
    </source>
</evidence>
<evidence type="ECO:0000313" key="2">
    <source>
        <dbReference type="EMBL" id="CAJ1934552.1"/>
    </source>
</evidence>
<gene>
    <name evidence="2" type="ORF">CYCCA115_LOCUS3892</name>
</gene>
<dbReference type="PANTHER" id="PTHR43312:SF2">
    <property type="entry name" value="OXIDOREDUCTASE"/>
    <property type="match status" value="1"/>
</dbReference>
<accession>A0AAD2CJ18</accession>
<reference evidence="2" key="1">
    <citation type="submission" date="2023-08" db="EMBL/GenBank/DDBJ databases">
        <authorList>
            <person name="Audoor S."/>
            <person name="Bilcke G."/>
        </authorList>
    </citation>
    <scope>NUCLEOTIDE SEQUENCE</scope>
</reference>
<keyword evidence="3" id="KW-1185">Reference proteome</keyword>
<organism evidence="2 3">
    <name type="scientific">Cylindrotheca closterium</name>
    <dbReference type="NCBI Taxonomy" id="2856"/>
    <lineage>
        <taxon>Eukaryota</taxon>
        <taxon>Sar</taxon>
        <taxon>Stramenopiles</taxon>
        <taxon>Ochrophyta</taxon>
        <taxon>Bacillariophyta</taxon>
        <taxon>Bacillariophyceae</taxon>
        <taxon>Bacillariophycidae</taxon>
        <taxon>Bacillariales</taxon>
        <taxon>Bacillariaceae</taxon>
        <taxon>Cylindrotheca</taxon>
    </lineage>
</organism>
<dbReference type="GO" id="GO:0016491">
    <property type="term" value="F:oxidoreductase activity"/>
    <property type="evidence" value="ECO:0007669"/>
    <property type="project" value="InterPro"/>
</dbReference>
<dbReference type="Gene3D" id="3.20.20.100">
    <property type="entry name" value="NADP-dependent oxidoreductase domain"/>
    <property type="match status" value="1"/>
</dbReference>
<dbReference type="InterPro" id="IPR053135">
    <property type="entry name" value="AKR2_Oxidoreductase"/>
</dbReference>
<dbReference type="InterPro" id="IPR023210">
    <property type="entry name" value="NADP_OxRdtase_dom"/>
</dbReference>
<dbReference type="AlphaFoldDB" id="A0AAD2CJ18"/>
<dbReference type="EMBL" id="CAKOGP040000335">
    <property type="protein sequence ID" value="CAJ1934552.1"/>
    <property type="molecule type" value="Genomic_DNA"/>
</dbReference>
<dbReference type="PRINTS" id="PR00069">
    <property type="entry name" value="ALDKETRDTASE"/>
</dbReference>
<evidence type="ECO:0000259" key="1">
    <source>
        <dbReference type="Pfam" id="PF00248"/>
    </source>
</evidence>
<dbReference type="Pfam" id="PF00248">
    <property type="entry name" value="Aldo_ket_red"/>
    <property type="match status" value="1"/>
</dbReference>
<name>A0AAD2CJ18_9STRA</name>
<dbReference type="InterPro" id="IPR020471">
    <property type="entry name" value="AKR"/>
</dbReference>
<sequence>MSPTGSIPTSASSLVAAANAAISPATAKMENDSFKKRKISETTEDITTIARTFLETASPSLLTVLQAHSDKKSGEDRLIKIGRIVFATVLRYGSNGTNADPTKLEAALILVAEEANQLATILEGKTTKKVPTVRFGKTELQMPIVTLGCMRFQQSWNRGDANTVLDMTQVQDECQENLVQILRYAFQCGVTHIETAKGYGSSQLQLGFALKQLFDSGEIKREDLIIQTKLPVGTNTPAAYRDAILQSIKLLQLDYIDLFAVHGLNLQSDYDALFDNPKGNACEGLTELKQKGKIRHIGFSSHAPAALIQKAIETDFFDYVNLHYQWCGSYTASGDLEEAGNLSNIRLAHKKDMGIFIISVYDKGGKLYMPSNKLRDLCLPDMEPMTYGSIWLWQHETFDDDKAPTHTFTVGAARPSDLDQPILSSLALADNPNDLAERRERITTRLNQAMVDALGQEWMDTWHRGVPNAYESKYQTHHTFLVWLHNLIKGWGMVDFAIDRYEPTANFLKNWSVDKTKEENMKKMGGGFGWMPGVAVTSSLDYTPDFANCPEENKKRLMEAIQFVDEWASKTAEGEEPKKRPDDWEAAFDMRPWTAFPERKETPLSKRLKH</sequence>
<proteinExistence type="predicted"/>
<dbReference type="PANTHER" id="PTHR43312">
    <property type="entry name" value="D-THREO-ALDOSE 1-DEHYDROGENASE"/>
    <property type="match status" value="1"/>
</dbReference>
<comment type="caution">
    <text evidence="2">The sequence shown here is derived from an EMBL/GenBank/DDBJ whole genome shotgun (WGS) entry which is preliminary data.</text>
</comment>
<protein>
    <recommendedName>
        <fullName evidence="1">NADP-dependent oxidoreductase domain-containing protein</fullName>
    </recommendedName>
</protein>
<dbReference type="SUPFAM" id="SSF51430">
    <property type="entry name" value="NAD(P)-linked oxidoreductase"/>
    <property type="match status" value="1"/>
</dbReference>
<dbReference type="Proteomes" id="UP001295423">
    <property type="component" value="Unassembled WGS sequence"/>
</dbReference>